<dbReference type="GeneID" id="26629494"/>
<proteinExistence type="predicted"/>
<accession>A0A0K2FNR2</accession>
<protein>
    <submittedName>
        <fullName evidence="1">Uncharacterized protein</fullName>
    </submittedName>
</protein>
<evidence type="ECO:0000313" key="2">
    <source>
        <dbReference type="Proteomes" id="UP000201083"/>
    </source>
</evidence>
<name>A0A0K2FNR2_9CAUD</name>
<keyword evidence="2" id="KW-1185">Reference proteome</keyword>
<reference evidence="1 2" key="1">
    <citation type="submission" date="2015-07" db="EMBL/GenBank/DDBJ databases">
        <authorList>
            <person name="Ntshalintshall L."/>
            <person name="Reedoy K."/>
            <person name="Ramruthan J."/>
            <person name="Borthwick M."/>
            <person name="Moodley O.R."/>
            <person name="Larsen M.H."/>
            <person name="Russell D.H."/>
            <person name="Bowman C.A."/>
            <person name="Pope W.A."/>
            <person name="Mavrich T.H."/>
            <person name="Guerrero C.N."/>
            <person name="Jacobs-Sera D.A."/>
            <person name="Hendrix R.W."/>
            <person name="Hatfull G.F."/>
        </authorList>
    </citation>
    <scope>NUCLEOTIDE SEQUENCE [LARGE SCALE GENOMIC DNA]</scope>
</reference>
<organism evidence="1 2">
    <name type="scientific">Mycobacterium phage Lolly9</name>
    <dbReference type="NCBI Taxonomy" id="1698711"/>
    <lineage>
        <taxon>Viruses</taxon>
        <taxon>Duplodnaviria</taxon>
        <taxon>Heunggongvirae</taxon>
        <taxon>Uroviricota</taxon>
        <taxon>Caudoviricetes</taxon>
        <taxon>Vilmaviridae</taxon>
        <taxon>Lclasvirinae</taxon>
        <taxon>Lumosvirus</taxon>
        <taxon>Lumosvirus lolly9</taxon>
    </lineage>
</organism>
<dbReference type="RefSeq" id="YP_009202509.1">
    <property type="nucleotide sequence ID" value="NC_028843.1"/>
</dbReference>
<sequence>MCSWACVCLSALRRSWALLGAGAAALLGAPLLGVLPGVKPSSSVALLGAGAKGP</sequence>
<dbReference type="Proteomes" id="UP000201083">
    <property type="component" value="Segment"/>
</dbReference>
<dbReference type="EMBL" id="KT281791">
    <property type="protein sequence ID" value="ALA48540.1"/>
    <property type="molecule type" value="Genomic_DNA"/>
</dbReference>
<gene>
    <name evidence="1" type="primary">133</name>
    <name evidence="1" type="ORF">LOLLY9_133</name>
</gene>
<dbReference type="KEGG" id="vg:26629494"/>
<evidence type="ECO:0000313" key="1">
    <source>
        <dbReference type="EMBL" id="ALA48540.1"/>
    </source>
</evidence>